<dbReference type="PANTHER" id="PTHR43037">
    <property type="entry name" value="UNNAMED PRODUCT-RELATED"/>
    <property type="match status" value="1"/>
</dbReference>
<accession>A0A6P2CQF8</accession>
<evidence type="ECO:0000259" key="3">
    <source>
        <dbReference type="Pfam" id="PF02230"/>
    </source>
</evidence>
<dbReference type="InterPro" id="IPR050955">
    <property type="entry name" value="Plant_Biomass_Hydrol_Est"/>
</dbReference>
<feature type="chain" id="PRO_5026878176" description="Phospholipase/carboxylesterase/thioesterase domain-containing protein" evidence="2">
    <location>
        <begin position="20"/>
        <end position="256"/>
    </location>
</feature>
<sequence length="256" mass="28266">MRQVLTAFAFTLSSTAAGAVEPEAKEFKADGKTLPYRLIKPADAEAGKKYPLVLILHGAGERGTDNKKQLVWFWKDKQPSVTTRPEVAAEKAFVVVPQCPEGKRWVEVPWEKGSYKSPEISEPLKLALALTDSLLKDLPIDPDRVYVVGMSMGGYGALDAVQRRPELFAACVSICGAGDVSKAKDIAHVPVWAFHGDADTAVPVRGSREIVDALKKVGAEPKYTEYPKAGHNSWSPAFEEKEFWNWIFAQKRKPKK</sequence>
<name>A0A6P2CQF8_9BACT</name>
<dbReference type="PANTHER" id="PTHR43037:SF1">
    <property type="entry name" value="BLL1128 PROTEIN"/>
    <property type="match status" value="1"/>
</dbReference>
<dbReference type="KEGG" id="gms:SOIL9_65330"/>
<evidence type="ECO:0000256" key="2">
    <source>
        <dbReference type="SAM" id="SignalP"/>
    </source>
</evidence>
<dbReference type="InterPro" id="IPR029058">
    <property type="entry name" value="AB_hydrolase_fold"/>
</dbReference>
<organism evidence="4 5">
    <name type="scientific">Gemmata massiliana</name>
    <dbReference type="NCBI Taxonomy" id="1210884"/>
    <lineage>
        <taxon>Bacteria</taxon>
        <taxon>Pseudomonadati</taxon>
        <taxon>Planctomycetota</taxon>
        <taxon>Planctomycetia</taxon>
        <taxon>Gemmatales</taxon>
        <taxon>Gemmataceae</taxon>
        <taxon>Gemmata</taxon>
    </lineage>
</organism>
<dbReference type="Gene3D" id="3.40.50.1820">
    <property type="entry name" value="alpha/beta hydrolase"/>
    <property type="match status" value="1"/>
</dbReference>
<evidence type="ECO:0000256" key="1">
    <source>
        <dbReference type="ARBA" id="ARBA00022729"/>
    </source>
</evidence>
<dbReference type="AlphaFoldDB" id="A0A6P2CQF8"/>
<keyword evidence="4" id="KW-0378">Hydrolase</keyword>
<keyword evidence="5" id="KW-1185">Reference proteome</keyword>
<dbReference type="InterPro" id="IPR003140">
    <property type="entry name" value="PLipase/COase/thioEstase"/>
</dbReference>
<reference evidence="4 5" key="1">
    <citation type="submission" date="2019-05" db="EMBL/GenBank/DDBJ databases">
        <authorList>
            <consortium name="Science for Life Laboratories"/>
        </authorList>
    </citation>
    <scope>NUCLEOTIDE SEQUENCE [LARGE SCALE GENOMIC DNA]</scope>
    <source>
        <strain evidence="4">Soil9</strain>
    </source>
</reference>
<dbReference type="RefSeq" id="WP_162666216.1">
    <property type="nucleotide sequence ID" value="NZ_LR593886.1"/>
</dbReference>
<dbReference type="GO" id="GO:0016787">
    <property type="term" value="F:hydrolase activity"/>
    <property type="evidence" value="ECO:0007669"/>
    <property type="project" value="UniProtKB-KW"/>
</dbReference>
<evidence type="ECO:0000313" key="5">
    <source>
        <dbReference type="Proteomes" id="UP000464178"/>
    </source>
</evidence>
<protein>
    <recommendedName>
        <fullName evidence="3">Phospholipase/carboxylesterase/thioesterase domain-containing protein</fullName>
    </recommendedName>
</protein>
<feature type="domain" description="Phospholipase/carboxylesterase/thioesterase" evidence="3">
    <location>
        <begin position="46"/>
        <end position="238"/>
    </location>
</feature>
<gene>
    <name evidence="4" type="ORF">SOIL9_65330</name>
</gene>
<dbReference type="EMBL" id="LR593886">
    <property type="protein sequence ID" value="VTR91181.1"/>
    <property type="molecule type" value="Genomic_DNA"/>
</dbReference>
<feature type="signal peptide" evidence="2">
    <location>
        <begin position="1"/>
        <end position="19"/>
    </location>
</feature>
<proteinExistence type="predicted"/>
<dbReference type="Pfam" id="PF02230">
    <property type="entry name" value="Abhydrolase_2"/>
    <property type="match status" value="1"/>
</dbReference>
<evidence type="ECO:0000313" key="4">
    <source>
        <dbReference type="EMBL" id="VTR91181.1"/>
    </source>
</evidence>
<keyword evidence="1 2" id="KW-0732">Signal</keyword>
<dbReference type="Proteomes" id="UP000464178">
    <property type="component" value="Chromosome"/>
</dbReference>
<dbReference type="SUPFAM" id="SSF53474">
    <property type="entry name" value="alpha/beta-Hydrolases"/>
    <property type="match status" value="1"/>
</dbReference>